<dbReference type="InterPro" id="IPR027417">
    <property type="entry name" value="P-loop_NTPase"/>
</dbReference>
<dbReference type="OrthoDB" id="347435at2759"/>
<keyword evidence="3" id="KW-1185">Reference proteome</keyword>
<accession>F8PSA0</accession>
<dbReference type="AlphaFoldDB" id="F8PSA0"/>
<name>F8PSA0_SERL3</name>
<dbReference type="Gene3D" id="3.40.50.300">
    <property type="entry name" value="P-loop containing nucleotide triphosphate hydrolases"/>
    <property type="match status" value="1"/>
</dbReference>
<organism evidence="3">
    <name type="scientific">Serpula lacrymans var. lacrymans (strain S7.3)</name>
    <name type="common">Dry rot fungus</name>
    <dbReference type="NCBI Taxonomy" id="936435"/>
    <lineage>
        <taxon>Eukaryota</taxon>
        <taxon>Fungi</taxon>
        <taxon>Dikarya</taxon>
        <taxon>Basidiomycota</taxon>
        <taxon>Agaricomycotina</taxon>
        <taxon>Agaricomycetes</taxon>
        <taxon>Agaricomycetidae</taxon>
        <taxon>Boletales</taxon>
        <taxon>Coniophorineae</taxon>
        <taxon>Serpulaceae</taxon>
        <taxon>Serpula</taxon>
    </lineage>
</organism>
<protein>
    <recommendedName>
        <fullName evidence="4">P-loop containing nucleoside triphosphate hydrolase protein</fullName>
    </recommendedName>
</protein>
<dbReference type="Proteomes" id="UP000008063">
    <property type="component" value="Unassembled WGS sequence"/>
</dbReference>
<gene>
    <name evidence="2" type="ORF">SERLA73DRAFT_178610</name>
</gene>
<dbReference type="PANTHER" id="PTHR10285">
    <property type="entry name" value="URIDINE KINASE"/>
    <property type="match status" value="1"/>
</dbReference>
<reference evidence="3" key="1">
    <citation type="journal article" date="2011" name="Science">
        <title>The plant cell wall-decomposing machinery underlies the functional diversity of forest fungi.</title>
        <authorList>
            <person name="Eastwood D.C."/>
            <person name="Floudas D."/>
            <person name="Binder M."/>
            <person name="Majcherczyk A."/>
            <person name="Schneider P."/>
            <person name="Aerts A."/>
            <person name="Asiegbu F.O."/>
            <person name="Baker S.E."/>
            <person name="Barry K."/>
            <person name="Bendiksby M."/>
            <person name="Blumentritt M."/>
            <person name="Coutinho P.M."/>
            <person name="Cullen D."/>
            <person name="de Vries R.P."/>
            <person name="Gathman A."/>
            <person name="Goodell B."/>
            <person name="Henrissat B."/>
            <person name="Ihrmark K."/>
            <person name="Kauserud H."/>
            <person name="Kohler A."/>
            <person name="LaButti K."/>
            <person name="Lapidus A."/>
            <person name="Lavin J.L."/>
            <person name="Lee Y.-H."/>
            <person name="Lindquist E."/>
            <person name="Lilly W."/>
            <person name="Lucas S."/>
            <person name="Morin E."/>
            <person name="Murat C."/>
            <person name="Oguiza J.A."/>
            <person name="Park J."/>
            <person name="Pisabarro A.G."/>
            <person name="Riley R."/>
            <person name="Rosling A."/>
            <person name="Salamov A."/>
            <person name="Schmidt O."/>
            <person name="Schmutz J."/>
            <person name="Skrede I."/>
            <person name="Stenlid J."/>
            <person name="Wiebenga A."/>
            <person name="Xie X."/>
            <person name="Kuees U."/>
            <person name="Hibbett D.S."/>
            <person name="Hoffmeister D."/>
            <person name="Hoegberg N."/>
            <person name="Martin F."/>
            <person name="Grigoriev I.V."/>
            <person name="Watkinson S.C."/>
        </authorList>
    </citation>
    <scope>NUCLEOTIDE SEQUENCE [LARGE SCALE GENOMIC DNA]</scope>
    <source>
        <strain evidence="3">strain S7.3</strain>
    </source>
</reference>
<evidence type="ECO:0000313" key="3">
    <source>
        <dbReference type="Proteomes" id="UP000008063"/>
    </source>
</evidence>
<dbReference type="SUPFAM" id="SSF52540">
    <property type="entry name" value="P-loop containing nucleoside triphosphate hydrolases"/>
    <property type="match status" value="1"/>
</dbReference>
<dbReference type="HOGENOM" id="CLU_056986_1_0_1"/>
<feature type="region of interest" description="Disordered" evidence="1">
    <location>
        <begin position="30"/>
        <end position="55"/>
    </location>
</feature>
<dbReference type="InParanoid" id="F8PSA0"/>
<dbReference type="EMBL" id="GL945478">
    <property type="protein sequence ID" value="EGO00713.1"/>
    <property type="molecule type" value="Genomic_DNA"/>
</dbReference>
<feature type="compositionally biased region" description="Low complexity" evidence="1">
    <location>
        <begin position="33"/>
        <end position="42"/>
    </location>
</feature>
<dbReference type="OMA" id="FAGPQHF"/>
<dbReference type="eggNOG" id="KOG2878">
    <property type="taxonomic scope" value="Eukaryota"/>
</dbReference>
<evidence type="ECO:0000313" key="2">
    <source>
        <dbReference type="EMBL" id="EGO00713.1"/>
    </source>
</evidence>
<dbReference type="FunCoup" id="F8PSA0">
    <property type="interactions" value="405"/>
</dbReference>
<evidence type="ECO:0008006" key="4">
    <source>
        <dbReference type="Google" id="ProtNLM"/>
    </source>
</evidence>
<sequence>MPADGGDLPAVAHMVEHVLTHLENHRARFSTISSNSSPSSSAAPPPLFVGAQGPQGSGKTYLTSRLREALGKKGVRAVVMSLDDLYLTHEGLVQVAGGNLDGSERTGNVLLKGRGLPGTHDVQLGTEVLGALKEINGAVGVDGEGSFNKQGRTIELPSFEKSLFEGEGDRLPRGEGKGTVVSAPPTVDVVVLEGWCVGFYPVSDECLKRRWTGAKQAEGGGGGGWEEGLTESDKASVRGLMGVCEMAGVRMEDVEEVNEKLKAYVDWWQMLDMFLQIKPPEHSPYAIIYKWRLQQEHNMKSRNGGKGMSDEQVKRFVDRYIPGYVFFGDGVTKGLEADVKAEEGKCDNEASVQGALTARRPSWIGRGLVITIGEEREVLGVDSF</sequence>
<evidence type="ECO:0000256" key="1">
    <source>
        <dbReference type="SAM" id="MobiDB-lite"/>
    </source>
</evidence>
<dbReference type="STRING" id="936435.F8PSA0"/>
<proteinExistence type="predicted"/>